<comment type="cofactor">
    <cofactor evidence="1">
        <name>FAD</name>
        <dbReference type="ChEBI" id="CHEBI:57692"/>
    </cofactor>
</comment>
<proteinExistence type="inferred from homology"/>
<organism evidence="7">
    <name type="scientific">freshwater metagenome</name>
    <dbReference type="NCBI Taxonomy" id="449393"/>
    <lineage>
        <taxon>unclassified sequences</taxon>
        <taxon>metagenomes</taxon>
        <taxon>ecological metagenomes</taxon>
    </lineage>
</organism>
<evidence type="ECO:0000256" key="4">
    <source>
        <dbReference type="ARBA" id="ARBA00023002"/>
    </source>
</evidence>
<dbReference type="Pfam" id="PF01266">
    <property type="entry name" value="DAO"/>
    <property type="match status" value="1"/>
</dbReference>
<evidence type="ECO:0000259" key="6">
    <source>
        <dbReference type="Pfam" id="PF01266"/>
    </source>
</evidence>
<dbReference type="GO" id="GO:0005737">
    <property type="term" value="C:cytoplasm"/>
    <property type="evidence" value="ECO:0007669"/>
    <property type="project" value="TreeGrafter"/>
</dbReference>
<dbReference type="Gene3D" id="3.50.50.60">
    <property type="entry name" value="FAD/NAD(P)-binding domain"/>
    <property type="match status" value="1"/>
</dbReference>
<evidence type="ECO:0000256" key="3">
    <source>
        <dbReference type="ARBA" id="ARBA00022827"/>
    </source>
</evidence>
<dbReference type="Gene3D" id="3.30.9.10">
    <property type="entry name" value="D-Amino Acid Oxidase, subunit A, domain 2"/>
    <property type="match status" value="1"/>
</dbReference>
<keyword evidence="4" id="KW-0560">Oxidoreductase</keyword>
<reference evidence="7" key="1">
    <citation type="submission" date="2020-05" db="EMBL/GenBank/DDBJ databases">
        <authorList>
            <person name="Chiriac C."/>
            <person name="Salcher M."/>
            <person name="Ghai R."/>
            <person name="Kavagutti S V."/>
        </authorList>
    </citation>
    <scope>NUCLEOTIDE SEQUENCE</scope>
</reference>
<sequence>MEKLFERGVANGCTIEVIDEKQLAEIEPLAKTHGKALWSPLTAVSSPTGVTQGLAERVLERGGEIRMNSPVTKAGPGWVEVAGIERITVGHLINAAGLYADRVAHWFGVGLEYRMLPFKGLYWYGNWPKGTLKRHVYPIPDLRNPFLGVHVTVTVDGAVKLGPTAIPAFWREDYGNLSDFVPKEAWQIASLYPRFLMSKHHDVPGLLRTEFPKYVRSHLVKQAQALVPSVEVRDFKTKGKPGVRAQLFHLPTRKLEMDFIVESGVKSTHVLNAVSPAWTSALAVGDYVVARIHDGGSMGEKSESEQ</sequence>
<keyword evidence="3" id="KW-0274">FAD</keyword>
<dbReference type="SUPFAM" id="SSF51905">
    <property type="entry name" value="FAD/NAD(P)-binding domain"/>
    <property type="match status" value="1"/>
</dbReference>
<dbReference type="EMBL" id="CAFBPJ010000200">
    <property type="protein sequence ID" value="CAB5028335.1"/>
    <property type="molecule type" value="Genomic_DNA"/>
</dbReference>
<evidence type="ECO:0000313" key="7">
    <source>
        <dbReference type="EMBL" id="CAB5028335.1"/>
    </source>
</evidence>
<protein>
    <submittedName>
        <fullName evidence="7">Unannotated protein</fullName>
    </submittedName>
</protein>
<comment type="similarity">
    <text evidence="5">Belongs to the L2HGDH family.</text>
</comment>
<evidence type="ECO:0000256" key="5">
    <source>
        <dbReference type="ARBA" id="ARBA00037941"/>
    </source>
</evidence>
<accession>A0A6J7RHM4</accession>
<feature type="domain" description="FAD dependent oxidoreductase" evidence="6">
    <location>
        <begin position="2"/>
        <end position="290"/>
    </location>
</feature>
<dbReference type="GO" id="GO:0047545">
    <property type="term" value="F:(S)-2-hydroxyglutarate dehydrogenase activity"/>
    <property type="evidence" value="ECO:0007669"/>
    <property type="project" value="TreeGrafter"/>
</dbReference>
<evidence type="ECO:0000256" key="2">
    <source>
        <dbReference type="ARBA" id="ARBA00022630"/>
    </source>
</evidence>
<name>A0A6J7RHM4_9ZZZZ</name>
<dbReference type="InterPro" id="IPR006076">
    <property type="entry name" value="FAD-dep_OxRdtase"/>
</dbReference>
<dbReference type="AlphaFoldDB" id="A0A6J7RHM4"/>
<dbReference type="PANTHER" id="PTHR43104">
    <property type="entry name" value="L-2-HYDROXYGLUTARATE DEHYDROGENASE, MITOCHONDRIAL"/>
    <property type="match status" value="1"/>
</dbReference>
<gene>
    <name evidence="7" type="ORF">UFOPK4092_01383</name>
</gene>
<keyword evidence="2" id="KW-0285">Flavoprotein</keyword>
<dbReference type="InterPro" id="IPR036188">
    <property type="entry name" value="FAD/NAD-bd_sf"/>
</dbReference>
<evidence type="ECO:0000256" key="1">
    <source>
        <dbReference type="ARBA" id="ARBA00001974"/>
    </source>
</evidence>
<dbReference type="PANTHER" id="PTHR43104:SF2">
    <property type="entry name" value="L-2-HYDROXYGLUTARATE DEHYDROGENASE, MITOCHONDRIAL"/>
    <property type="match status" value="1"/>
</dbReference>